<evidence type="ECO:0000313" key="3">
    <source>
        <dbReference type="Proteomes" id="UP000629468"/>
    </source>
</evidence>
<dbReference type="PROSITE" id="PS50011">
    <property type="entry name" value="PROTEIN_KINASE_DOM"/>
    <property type="match status" value="1"/>
</dbReference>
<dbReference type="PROSITE" id="PS00108">
    <property type="entry name" value="PROTEIN_KINASE_ST"/>
    <property type="match status" value="1"/>
</dbReference>
<dbReference type="GO" id="GO:0004672">
    <property type="term" value="F:protein kinase activity"/>
    <property type="evidence" value="ECO:0007669"/>
    <property type="project" value="InterPro"/>
</dbReference>
<dbReference type="InterPro" id="IPR011009">
    <property type="entry name" value="Kinase-like_dom_sf"/>
</dbReference>
<dbReference type="InterPro" id="IPR000719">
    <property type="entry name" value="Prot_kinase_dom"/>
</dbReference>
<feature type="domain" description="Protein kinase" evidence="1">
    <location>
        <begin position="1"/>
        <end position="195"/>
    </location>
</feature>
<dbReference type="GO" id="GO:0005524">
    <property type="term" value="F:ATP binding"/>
    <property type="evidence" value="ECO:0007669"/>
    <property type="project" value="InterPro"/>
</dbReference>
<dbReference type="Proteomes" id="UP000629468">
    <property type="component" value="Unassembled WGS sequence"/>
</dbReference>
<comment type="caution">
    <text evidence="2">The sequence shown here is derived from an EMBL/GenBank/DDBJ whole genome shotgun (WGS) entry which is preliminary data.</text>
</comment>
<dbReference type="Gene3D" id="1.10.510.10">
    <property type="entry name" value="Transferase(Phosphotransferase) domain 1"/>
    <property type="match status" value="1"/>
</dbReference>
<evidence type="ECO:0000313" key="2">
    <source>
        <dbReference type="EMBL" id="KAF7764015.1"/>
    </source>
</evidence>
<evidence type="ECO:0000259" key="1">
    <source>
        <dbReference type="PROSITE" id="PS50011"/>
    </source>
</evidence>
<dbReference type="InterPro" id="IPR008271">
    <property type="entry name" value="Ser/Thr_kinase_AS"/>
</dbReference>
<protein>
    <recommendedName>
        <fullName evidence="1">Protein kinase domain-containing protein</fullName>
    </recommendedName>
</protein>
<dbReference type="EMBL" id="JABXXO010000011">
    <property type="protein sequence ID" value="KAF7764015.1"/>
    <property type="molecule type" value="Genomic_DNA"/>
</dbReference>
<proteinExistence type="predicted"/>
<gene>
    <name evidence="2" type="ORF">Agabi119p4_8552</name>
</gene>
<name>A0A8H7C6F9_AGABI</name>
<reference evidence="2 3" key="1">
    <citation type="journal article" name="Sci. Rep.">
        <title>Telomere-to-telomere assembled and centromere annotated genomes of the two main subspecies of the button mushroom Agaricus bisporus reveal especially polymorphic chromosome ends.</title>
        <authorList>
            <person name="Sonnenberg A.S.M."/>
            <person name="Sedaghat-Telgerd N."/>
            <person name="Lavrijssen B."/>
            <person name="Ohm R.A."/>
            <person name="Hendrickx P.M."/>
            <person name="Scholtmeijer K."/>
            <person name="Baars J.J.P."/>
            <person name="van Peer A."/>
        </authorList>
    </citation>
    <scope>NUCLEOTIDE SEQUENCE [LARGE SCALE GENOMIC DNA]</scope>
    <source>
        <strain evidence="2 3">H119_p4</strain>
    </source>
</reference>
<dbReference type="SUPFAM" id="SSF56112">
    <property type="entry name" value="Protein kinase-like (PK-like)"/>
    <property type="match status" value="1"/>
</dbReference>
<sequence>MHSLLKALAFLHGHNILHRDLKLDNVLVSHFCDEDTNCYTESASRMRLQNTDALQYCLFDFDLSMTLPPDTDRTRYRLPYRLSWIGSEWRTHDTSQGEFNYDPFAFDVGMLGAVFCTEYQHLCRRIPMLAPFLDRMTTRNIPKRFTAAEALEFFERFLPRIPTTDLHARYARDPEARESDYDVYDRWKDLPPDFIEEWKDYKEPRIPLRTILLRWLCSFERMAFIVPAVCLFFYRLTHFRSRTSALPYP</sequence>
<organism evidence="2 3">
    <name type="scientific">Agaricus bisporus var. burnettii</name>
    <dbReference type="NCBI Taxonomy" id="192524"/>
    <lineage>
        <taxon>Eukaryota</taxon>
        <taxon>Fungi</taxon>
        <taxon>Dikarya</taxon>
        <taxon>Basidiomycota</taxon>
        <taxon>Agaricomycotina</taxon>
        <taxon>Agaricomycetes</taxon>
        <taxon>Agaricomycetidae</taxon>
        <taxon>Agaricales</taxon>
        <taxon>Agaricineae</taxon>
        <taxon>Agaricaceae</taxon>
        <taxon>Agaricus</taxon>
    </lineage>
</organism>
<dbReference type="AlphaFoldDB" id="A0A8H7C6F9"/>
<accession>A0A8H7C6F9</accession>